<dbReference type="EMBL" id="CAJVQB010151824">
    <property type="protein sequence ID" value="CAG8855665.1"/>
    <property type="molecule type" value="Genomic_DNA"/>
</dbReference>
<name>A0ABN7XKU4_GIGMA</name>
<gene>
    <name evidence="1" type="ORF">GMARGA_LOCUS44486</name>
</gene>
<feature type="non-terminal residue" evidence="1">
    <location>
        <position position="1"/>
    </location>
</feature>
<accession>A0ABN7XKU4</accession>
<sequence>VTYAHVYTNASTSEIYYRIFTSLWHYFKILTEESPMFDYIHNKGWKCILGDLDQGQAKGLATTKLQIEEIFETLKEINTKNLE</sequence>
<comment type="caution">
    <text evidence="1">The sequence shown here is derived from an EMBL/GenBank/DDBJ whole genome shotgun (WGS) entry which is preliminary data.</text>
</comment>
<proteinExistence type="predicted"/>
<keyword evidence="2" id="KW-1185">Reference proteome</keyword>
<dbReference type="Proteomes" id="UP000789901">
    <property type="component" value="Unassembled WGS sequence"/>
</dbReference>
<evidence type="ECO:0000313" key="2">
    <source>
        <dbReference type="Proteomes" id="UP000789901"/>
    </source>
</evidence>
<protein>
    <submittedName>
        <fullName evidence="1">31190_t:CDS:1</fullName>
    </submittedName>
</protein>
<reference evidence="1 2" key="1">
    <citation type="submission" date="2021-06" db="EMBL/GenBank/DDBJ databases">
        <authorList>
            <person name="Kallberg Y."/>
            <person name="Tangrot J."/>
            <person name="Rosling A."/>
        </authorList>
    </citation>
    <scope>NUCLEOTIDE SEQUENCE [LARGE SCALE GENOMIC DNA]</scope>
    <source>
        <strain evidence="1 2">120-4 pot B 10/14</strain>
    </source>
</reference>
<organism evidence="1 2">
    <name type="scientific">Gigaspora margarita</name>
    <dbReference type="NCBI Taxonomy" id="4874"/>
    <lineage>
        <taxon>Eukaryota</taxon>
        <taxon>Fungi</taxon>
        <taxon>Fungi incertae sedis</taxon>
        <taxon>Mucoromycota</taxon>
        <taxon>Glomeromycotina</taxon>
        <taxon>Glomeromycetes</taxon>
        <taxon>Diversisporales</taxon>
        <taxon>Gigasporaceae</taxon>
        <taxon>Gigaspora</taxon>
    </lineage>
</organism>
<feature type="non-terminal residue" evidence="1">
    <location>
        <position position="83"/>
    </location>
</feature>
<evidence type="ECO:0000313" key="1">
    <source>
        <dbReference type="EMBL" id="CAG8855665.1"/>
    </source>
</evidence>